<feature type="domain" description="EAL" evidence="1">
    <location>
        <begin position="295"/>
        <end position="546"/>
    </location>
</feature>
<dbReference type="SUPFAM" id="SSF55073">
    <property type="entry name" value="Nucleotide cyclase"/>
    <property type="match status" value="1"/>
</dbReference>
<dbReference type="PROSITE" id="PS50887">
    <property type="entry name" value="GGDEF"/>
    <property type="match status" value="1"/>
</dbReference>
<dbReference type="Pfam" id="PF00990">
    <property type="entry name" value="GGDEF"/>
    <property type="match status" value="1"/>
</dbReference>
<dbReference type="SMART" id="SM00052">
    <property type="entry name" value="EAL"/>
    <property type="match status" value="1"/>
</dbReference>
<dbReference type="Proteomes" id="UP000642070">
    <property type="component" value="Unassembled WGS sequence"/>
</dbReference>
<dbReference type="CDD" id="cd01948">
    <property type="entry name" value="EAL"/>
    <property type="match status" value="1"/>
</dbReference>
<accession>A0A917TKJ6</accession>
<dbReference type="PANTHER" id="PTHR44757">
    <property type="entry name" value="DIGUANYLATE CYCLASE DGCP"/>
    <property type="match status" value="1"/>
</dbReference>
<comment type="caution">
    <text evidence="3">The sequence shown here is derived from an EMBL/GenBank/DDBJ whole genome shotgun (WGS) entry which is preliminary data.</text>
</comment>
<organism evidence="3 4">
    <name type="scientific">Dactylosporangium sucinum</name>
    <dbReference type="NCBI Taxonomy" id="1424081"/>
    <lineage>
        <taxon>Bacteria</taxon>
        <taxon>Bacillati</taxon>
        <taxon>Actinomycetota</taxon>
        <taxon>Actinomycetes</taxon>
        <taxon>Micromonosporales</taxon>
        <taxon>Micromonosporaceae</taxon>
        <taxon>Dactylosporangium</taxon>
    </lineage>
</organism>
<evidence type="ECO:0000313" key="4">
    <source>
        <dbReference type="Proteomes" id="UP000642070"/>
    </source>
</evidence>
<keyword evidence="4" id="KW-1185">Reference proteome</keyword>
<dbReference type="AlphaFoldDB" id="A0A917TKJ6"/>
<dbReference type="EMBL" id="BMPI01000012">
    <property type="protein sequence ID" value="GGM26573.1"/>
    <property type="molecule type" value="Genomic_DNA"/>
</dbReference>
<dbReference type="InterPro" id="IPR043128">
    <property type="entry name" value="Rev_trsase/Diguanyl_cyclase"/>
</dbReference>
<dbReference type="PROSITE" id="PS50883">
    <property type="entry name" value="EAL"/>
    <property type="match status" value="1"/>
</dbReference>
<reference evidence="3" key="1">
    <citation type="journal article" date="2014" name="Int. J. Syst. Evol. Microbiol.">
        <title>Complete genome sequence of Corynebacterium casei LMG S-19264T (=DSM 44701T), isolated from a smear-ripened cheese.</title>
        <authorList>
            <consortium name="US DOE Joint Genome Institute (JGI-PGF)"/>
            <person name="Walter F."/>
            <person name="Albersmeier A."/>
            <person name="Kalinowski J."/>
            <person name="Ruckert C."/>
        </authorList>
    </citation>
    <scope>NUCLEOTIDE SEQUENCE</scope>
    <source>
        <strain evidence="3">JCM 19831</strain>
    </source>
</reference>
<dbReference type="SMART" id="SM00267">
    <property type="entry name" value="GGDEF"/>
    <property type="match status" value="1"/>
</dbReference>
<proteinExistence type="predicted"/>
<gene>
    <name evidence="3" type="ORF">GCM10007977_029700</name>
</gene>
<evidence type="ECO:0000313" key="3">
    <source>
        <dbReference type="EMBL" id="GGM26573.1"/>
    </source>
</evidence>
<dbReference type="PANTHER" id="PTHR44757:SF2">
    <property type="entry name" value="BIOFILM ARCHITECTURE MAINTENANCE PROTEIN MBAA"/>
    <property type="match status" value="1"/>
</dbReference>
<sequence>MAGGRDRRRRVLHELTDRLAEALTGTTGRPDIGQWLGRQLVRHAMTDPQTLAASLRVLRSRLLQDLRIEGSGPAALLPALLDDVVAGFVAALTAHVRDAAEANARDERAAWREHQQQLQDQARSSLHHDPMTGLPNRIRLFGYLDQVLAGKPGSRVAVCQIALDHPSPGGRTPAIGDQDVRNAAARLREIATERDYFVAQVGDEQFVLVSENTTGPDDGIKAAEVALRALAQPTAGHRWSPLRVCVGVVEQAAEGATTAALLRAAKTALHWARADSSASSWALFDASRSDSVARRQRLVDELRAAPATSMDVLYQPILRVHDSAIVGVGASPAWRSAGGTTIEARAMLDLADEAGIRPSVEAVVLRAACAQAARWHDGPFPLFVTVDLSSAHLRKPGFVPSVAALLDASALPPRGLHLAIDDEALRCPTEDVSAALQQLHRLGVVLAANIVGAGQAMLIDTPVQTVNLDPALTRHLVQDAEHYRSATTRTAWLIDMLHDLDFTVAAADVTNLGQYETLHDLDCDRASGSYLARPASSTGIDRLLGR</sequence>
<dbReference type="InterPro" id="IPR001633">
    <property type="entry name" value="EAL_dom"/>
</dbReference>
<reference evidence="3" key="2">
    <citation type="submission" date="2020-09" db="EMBL/GenBank/DDBJ databases">
        <authorList>
            <person name="Sun Q."/>
            <person name="Ohkuma M."/>
        </authorList>
    </citation>
    <scope>NUCLEOTIDE SEQUENCE</scope>
    <source>
        <strain evidence="3">JCM 19831</strain>
    </source>
</reference>
<dbReference type="InterPro" id="IPR000160">
    <property type="entry name" value="GGDEF_dom"/>
</dbReference>
<dbReference type="Gene3D" id="3.20.20.450">
    <property type="entry name" value="EAL domain"/>
    <property type="match status" value="1"/>
</dbReference>
<evidence type="ECO:0000259" key="2">
    <source>
        <dbReference type="PROSITE" id="PS50887"/>
    </source>
</evidence>
<dbReference type="InterPro" id="IPR029787">
    <property type="entry name" value="Nucleotide_cyclase"/>
</dbReference>
<dbReference type="Pfam" id="PF00563">
    <property type="entry name" value="EAL"/>
    <property type="match status" value="1"/>
</dbReference>
<name>A0A917TKJ6_9ACTN</name>
<dbReference type="Gene3D" id="3.30.70.270">
    <property type="match status" value="1"/>
</dbReference>
<dbReference type="InterPro" id="IPR052155">
    <property type="entry name" value="Biofilm_reg_signaling"/>
</dbReference>
<feature type="domain" description="GGDEF" evidence="2">
    <location>
        <begin position="154"/>
        <end position="286"/>
    </location>
</feature>
<evidence type="ECO:0000259" key="1">
    <source>
        <dbReference type="PROSITE" id="PS50883"/>
    </source>
</evidence>
<dbReference type="SUPFAM" id="SSF141868">
    <property type="entry name" value="EAL domain-like"/>
    <property type="match status" value="1"/>
</dbReference>
<evidence type="ECO:0008006" key="5">
    <source>
        <dbReference type="Google" id="ProtNLM"/>
    </source>
</evidence>
<protein>
    <recommendedName>
        <fullName evidence="5">Diguanylate cyclase/phosphodiesterase</fullName>
    </recommendedName>
</protein>
<dbReference type="InterPro" id="IPR035919">
    <property type="entry name" value="EAL_sf"/>
</dbReference>